<feature type="region of interest" description="Disordered" evidence="1">
    <location>
        <begin position="1"/>
        <end position="73"/>
    </location>
</feature>
<dbReference type="PATRIC" id="fig|700597.3.peg.861"/>
<evidence type="ECO:0000313" key="3">
    <source>
        <dbReference type="Proteomes" id="UP000004217"/>
    </source>
</evidence>
<dbReference type="EMBL" id="AGBF01000007">
    <property type="protein sequence ID" value="EGX61069.1"/>
    <property type="molecule type" value="Genomic_DNA"/>
</dbReference>
<dbReference type="RefSeq" id="WP_007491812.1">
    <property type="nucleotide sequence ID" value="NZ_AGBF01000007.1"/>
</dbReference>
<proteinExistence type="predicted"/>
<sequence>MGEGEGVALGDEVGRAEAPSELSAPGVDEAAADSDEDEQPLVSSAVAENSARLPRASLRRRRRADGAVSPRGW</sequence>
<accession>G2G5Y0</accession>
<evidence type="ECO:0000256" key="1">
    <source>
        <dbReference type="SAM" id="MobiDB-lite"/>
    </source>
</evidence>
<dbReference type="AlphaFoldDB" id="G2G5Y0"/>
<organism evidence="2 3">
    <name type="scientific">Streptomyces zinciresistens K42</name>
    <dbReference type="NCBI Taxonomy" id="700597"/>
    <lineage>
        <taxon>Bacteria</taxon>
        <taxon>Bacillati</taxon>
        <taxon>Actinomycetota</taxon>
        <taxon>Actinomycetes</taxon>
        <taxon>Kitasatosporales</taxon>
        <taxon>Streptomycetaceae</taxon>
        <taxon>Streptomyces</taxon>
    </lineage>
</organism>
<protein>
    <submittedName>
        <fullName evidence="2">Uncharacterized protein</fullName>
    </submittedName>
</protein>
<evidence type="ECO:0000313" key="2">
    <source>
        <dbReference type="EMBL" id="EGX61069.1"/>
    </source>
</evidence>
<name>G2G5Y0_9ACTN</name>
<dbReference type="Proteomes" id="UP000004217">
    <property type="component" value="Unassembled WGS sequence"/>
</dbReference>
<feature type="compositionally biased region" description="Acidic residues" evidence="1">
    <location>
        <begin position="30"/>
        <end position="39"/>
    </location>
</feature>
<keyword evidence="3" id="KW-1185">Reference proteome</keyword>
<gene>
    <name evidence="2" type="ORF">SZN_04431</name>
</gene>
<reference evidence="2 3" key="1">
    <citation type="submission" date="2011-08" db="EMBL/GenBank/DDBJ databases">
        <authorList>
            <person name="Lin Y."/>
            <person name="Hao X."/>
            <person name="Johnstone L."/>
            <person name="Miller S.J."/>
            <person name="Wei G."/>
            <person name="Rensing C."/>
        </authorList>
    </citation>
    <scope>NUCLEOTIDE SEQUENCE [LARGE SCALE GENOMIC DNA]</scope>
    <source>
        <strain evidence="2 3">K42</strain>
    </source>
</reference>
<comment type="caution">
    <text evidence="2">The sequence shown here is derived from an EMBL/GenBank/DDBJ whole genome shotgun (WGS) entry which is preliminary data.</text>
</comment>